<evidence type="ECO:0000256" key="4">
    <source>
        <dbReference type="ARBA" id="ARBA00023043"/>
    </source>
</evidence>
<feature type="domain" description="Nephrocystin 3-like N-terminal" evidence="9">
    <location>
        <begin position="265"/>
        <end position="426"/>
    </location>
</feature>
<feature type="region of interest" description="Disordered" evidence="8">
    <location>
        <begin position="1092"/>
        <end position="1145"/>
    </location>
</feature>
<evidence type="ECO:0000256" key="3">
    <source>
        <dbReference type="ARBA" id="ARBA00022737"/>
    </source>
</evidence>
<comment type="subcellular location">
    <subcellularLocation>
        <location evidence="1">Cytoplasm</location>
    </subcellularLocation>
</comment>
<dbReference type="EMBL" id="LLXE01000271">
    <property type="protein sequence ID" value="KUM58627.1"/>
    <property type="molecule type" value="Genomic_DNA"/>
</dbReference>
<dbReference type="SUPFAM" id="SSF69695">
    <property type="entry name" value="SRP19"/>
    <property type="match status" value="1"/>
</dbReference>
<keyword evidence="3" id="KW-0677">Repeat</keyword>
<sequence>MSIAPGINQGTNKALQLAIDEFICSLPAAEQAAFKQQATALNDQTTILASVKAYDDAHKHSSRFRPKTKVISRFLDLLTKCMSGLATAIQVDPTPAAIIVGAAQILVTLATEFTTFFDRLSEMLDRLNDYLHPLARYATVAENEGGATDLIIQTLIPIYSELLRFLRDARLVFVDYRGARRKSSSLRVFYRVMWEPFEVTFGDTERRFQHHLNVLQHATGAVSLDLQVMHQRQAEVAEREAFLNWISRDNFEHEQERIWEKRFPGTCEWFLRKNKVREWMQSNHSRILWCVGKPGIGKSVLTSYIIEHIWTKVGLDKDIGIGILYYSYDRPELVDLPRVLSALLKQLCQKKSTVPEELLQCKRNSLMPSFLTLQRLFTSVINSFKETFIVIDALDECPGEARYSILGFLAQLVSTTGCTRILLMSRDEPGIADILEGYPKLAVDEQDVADDIRLYVRGEIKRLRAGYQGKKLYVQSDLLEEEIETKLVNNADGMFLWVNLQLEHLRLSSKARKDKIVRSALSVLPRGLDITYRRIVLRIEEQEEYMRELALRTFQWILYAKAQPLDFTTFQEALATPTSQQLRSRQELDLDSEEAILEACAGLVIRDDTKLRLIHHSVQEFLLQTPQLTSAGSAESTFATILRDSQAAHCTLGLACLSYLHLDVLGEGLCDDFMQLYVRLKSHPFLLYSAQNFDHHLSLLHGSIPDNVMDLFVAVLNQDEDALKAILQVRMVTLRDDNLLEDCQADFQPSFQSLNARVLLLNTQLWTEPWVHTRWNHLPLPLCSLHLIAARGSLDVVRHLLQMGCDINEPDDTGATALYYASHQGHLNLVTWLLSQNACPQQEGGHFGSALQAAASAGHLTVVQQLVNKGNVDINCYNGYYGHALQAAAAGGYNSVVGWLIDHGAEVNAPGGIHGNALIAAAFKGHLSVLEQLVQAGAEYRGDCGGPSGSALHAAASGDRVDVAMWLLQHGVDVNLNAGLRGTALQEASRAGHKAVVEVLLAKGAVVNSSVGFHGAALQAAVRSGKREIVELLVQRGADINAQSGEHGSALHAAAYGGDIVMVQWLLGKVYCTLNIPTFHRPHTLHSAPLTWPQFPRPSPDNSSIPQIQPTMSHHAQIEEVSDSDPEEIAPSYDSDDDLPSNAIISPVNIPTRAAPQPQQQQMPMPSMPVPEPQREIPQHFSCLYPVYFDKTRSRAEGRKVGAALAVENPLARDIVDAVQMLGLNAGLEPEKLHPKDWANPGRVRVQVKNEDGQLANPKIKNKHHLYILVAQFLKANPTTEKSPYRLRIRGLPMPEKLPPAPAAPRGWKIGKILPIHSPAYSGGGVSDNPLKDAMAEMQGMQGMEGMPNMSEMMSQMGGMGGLSNMLGGLGGLGGMGGMGGEPSGAGEKKKKEKKKVIRA</sequence>
<dbReference type="Gene3D" id="1.25.40.20">
    <property type="entry name" value="Ankyrin repeat-containing domain"/>
    <property type="match status" value="2"/>
</dbReference>
<dbReference type="Pfam" id="PF12796">
    <property type="entry name" value="Ank_2"/>
    <property type="match status" value="3"/>
</dbReference>
<dbReference type="InterPro" id="IPR036770">
    <property type="entry name" value="Ankyrin_rpt-contain_sf"/>
</dbReference>
<dbReference type="PROSITE" id="PS50297">
    <property type="entry name" value="ANK_REP_REGION"/>
    <property type="match status" value="4"/>
</dbReference>
<dbReference type="GO" id="GO:0005786">
    <property type="term" value="C:signal recognition particle, endoplasmic reticulum targeting"/>
    <property type="evidence" value="ECO:0007669"/>
    <property type="project" value="UniProtKB-KW"/>
</dbReference>
<feature type="compositionally biased region" description="Basic residues" evidence="8">
    <location>
        <begin position="1389"/>
        <end position="1400"/>
    </location>
</feature>
<keyword evidence="11" id="KW-1185">Reference proteome</keyword>
<dbReference type="SUPFAM" id="SSF48403">
    <property type="entry name" value="Ankyrin repeat"/>
    <property type="match status" value="1"/>
</dbReference>
<dbReference type="InterPro" id="IPR036521">
    <property type="entry name" value="SRP19-like_sf"/>
</dbReference>
<dbReference type="STRING" id="48697.A0A124GQM8"/>
<dbReference type="InterPro" id="IPR002110">
    <property type="entry name" value="Ankyrin_rpt"/>
</dbReference>
<dbReference type="Gene3D" id="3.30.56.30">
    <property type="entry name" value="Signal recognition particle, SRP19-like subunit"/>
    <property type="match status" value="1"/>
</dbReference>
<proteinExistence type="predicted"/>
<dbReference type="Pfam" id="PF13637">
    <property type="entry name" value="Ank_4"/>
    <property type="match status" value="1"/>
</dbReference>
<feature type="compositionally biased region" description="Acidic residues" evidence="8">
    <location>
        <begin position="1120"/>
        <end position="1139"/>
    </location>
</feature>
<dbReference type="InterPro" id="IPR056884">
    <property type="entry name" value="NPHP3-like_N"/>
</dbReference>
<organism evidence="10 11">
    <name type="scientific">Penicillium freii</name>
    <dbReference type="NCBI Taxonomy" id="48697"/>
    <lineage>
        <taxon>Eukaryota</taxon>
        <taxon>Fungi</taxon>
        <taxon>Dikarya</taxon>
        <taxon>Ascomycota</taxon>
        <taxon>Pezizomycotina</taxon>
        <taxon>Eurotiomycetes</taxon>
        <taxon>Eurotiomycetidae</taxon>
        <taxon>Eurotiales</taxon>
        <taxon>Aspergillaceae</taxon>
        <taxon>Penicillium</taxon>
    </lineage>
</organism>
<dbReference type="Proteomes" id="UP000055045">
    <property type="component" value="Unassembled WGS sequence"/>
</dbReference>
<feature type="repeat" description="ANK" evidence="7">
    <location>
        <begin position="947"/>
        <end position="979"/>
    </location>
</feature>
<feature type="region of interest" description="Disordered" evidence="8">
    <location>
        <begin position="1377"/>
        <end position="1400"/>
    </location>
</feature>
<keyword evidence="6" id="KW-0687">Ribonucleoprotein</keyword>
<dbReference type="Gene3D" id="3.40.50.300">
    <property type="entry name" value="P-loop containing nucleotide triphosphate hydrolases"/>
    <property type="match status" value="1"/>
</dbReference>
<keyword evidence="2" id="KW-0963">Cytoplasm</keyword>
<evidence type="ECO:0000313" key="11">
    <source>
        <dbReference type="Proteomes" id="UP000055045"/>
    </source>
</evidence>
<evidence type="ECO:0000256" key="1">
    <source>
        <dbReference type="ARBA" id="ARBA00004496"/>
    </source>
</evidence>
<dbReference type="SUPFAM" id="SSF52540">
    <property type="entry name" value="P-loop containing nucleoside triphosphate hydrolases"/>
    <property type="match status" value="1"/>
</dbReference>
<dbReference type="FunFam" id="3.30.56.30:FF:000003">
    <property type="entry name" value="Signal recognition particle SEC65 subunit"/>
    <property type="match status" value="1"/>
</dbReference>
<protein>
    <recommendedName>
        <fullName evidence="9">Nephrocystin 3-like N-terminal domain-containing protein</fullName>
    </recommendedName>
</protein>
<evidence type="ECO:0000313" key="10">
    <source>
        <dbReference type="EMBL" id="KUM58627.1"/>
    </source>
</evidence>
<dbReference type="SMART" id="SM00248">
    <property type="entry name" value="ANK"/>
    <property type="match status" value="9"/>
</dbReference>
<accession>A0A124GQM8</accession>
<evidence type="ECO:0000256" key="7">
    <source>
        <dbReference type="PROSITE-ProRule" id="PRU00023"/>
    </source>
</evidence>
<evidence type="ECO:0000259" key="9">
    <source>
        <dbReference type="Pfam" id="PF24883"/>
    </source>
</evidence>
<dbReference type="PRINTS" id="PR01415">
    <property type="entry name" value="ANKYRIN"/>
</dbReference>
<keyword evidence="5" id="KW-0733">Signal recognition particle</keyword>
<feature type="repeat" description="ANK" evidence="7">
    <location>
        <begin position="1013"/>
        <end position="1045"/>
    </location>
</feature>
<dbReference type="GO" id="GO:0008312">
    <property type="term" value="F:7S RNA binding"/>
    <property type="evidence" value="ECO:0007669"/>
    <property type="project" value="InterPro"/>
</dbReference>
<gene>
    <name evidence="10" type="ORF">ACN42_g8520</name>
</gene>
<dbReference type="InterPro" id="IPR027417">
    <property type="entry name" value="P-loop_NTPase"/>
</dbReference>
<reference evidence="10 11" key="1">
    <citation type="submission" date="2015-10" db="EMBL/GenBank/DDBJ databases">
        <title>Genome sequencing of Penicillium freii.</title>
        <authorList>
            <person name="Nguyen H.D."/>
            <person name="Visagie C.M."/>
            <person name="Seifert K.A."/>
        </authorList>
    </citation>
    <scope>NUCLEOTIDE SEQUENCE [LARGE SCALE GENOMIC DNA]</scope>
    <source>
        <strain evidence="10 11">DAOM 242723</strain>
    </source>
</reference>
<dbReference type="PROSITE" id="PS50088">
    <property type="entry name" value="ANK_REPEAT"/>
    <property type="match status" value="4"/>
</dbReference>
<dbReference type="InterPro" id="IPR002778">
    <property type="entry name" value="Signal_recog_particle_SRP19"/>
</dbReference>
<evidence type="ECO:0000256" key="6">
    <source>
        <dbReference type="ARBA" id="ARBA00023274"/>
    </source>
</evidence>
<feature type="compositionally biased region" description="Polar residues" evidence="8">
    <location>
        <begin position="1100"/>
        <end position="1114"/>
    </location>
</feature>
<evidence type="ECO:0000256" key="2">
    <source>
        <dbReference type="ARBA" id="ARBA00022490"/>
    </source>
</evidence>
<name>A0A124GQM8_PENFR</name>
<feature type="repeat" description="ANK" evidence="7">
    <location>
        <begin position="785"/>
        <end position="812"/>
    </location>
</feature>
<dbReference type="PANTHER" id="PTHR24198:SF165">
    <property type="entry name" value="ANKYRIN REPEAT-CONTAINING PROTEIN-RELATED"/>
    <property type="match status" value="1"/>
</dbReference>
<dbReference type="Pfam" id="PF24883">
    <property type="entry name" value="NPHP3_N"/>
    <property type="match status" value="1"/>
</dbReference>
<evidence type="ECO:0000256" key="8">
    <source>
        <dbReference type="SAM" id="MobiDB-lite"/>
    </source>
</evidence>
<feature type="repeat" description="ANK" evidence="7">
    <location>
        <begin position="813"/>
        <end position="838"/>
    </location>
</feature>
<dbReference type="GO" id="GO:0006614">
    <property type="term" value="P:SRP-dependent cotranslational protein targeting to membrane"/>
    <property type="evidence" value="ECO:0007669"/>
    <property type="project" value="InterPro"/>
</dbReference>
<evidence type="ECO:0000256" key="5">
    <source>
        <dbReference type="ARBA" id="ARBA00023135"/>
    </source>
</evidence>
<comment type="caution">
    <text evidence="10">The sequence shown here is derived from an EMBL/GenBank/DDBJ whole genome shotgun (WGS) entry which is preliminary data.</text>
</comment>
<keyword evidence="4 7" id="KW-0040">ANK repeat</keyword>
<dbReference type="PANTHER" id="PTHR24198">
    <property type="entry name" value="ANKYRIN REPEAT AND PROTEIN KINASE DOMAIN-CONTAINING PROTEIN"/>
    <property type="match status" value="1"/>
</dbReference>
<dbReference type="Pfam" id="PF01922">
    <property type="entry name" value="SRP19"/>
    <property type="match status" value="1"/>
</dbReference>